<keyword evidence="3" id="KW-0472">Membrane</keyword>
<dbReference type="NCBIfam" id="TIGR00254">
    <property type="entry name" value="GGDEF"/>
    <property type="match status" value="1"/>
</dbReference>
<keyword evidence="3" id="KW-0812">Transmembrane</keyword>
<evidence type="ECO:0000313" key="6">
    <source>
        <dbReference type="Proteomes" id="UP001501523"/>
    </source>
</evidence>
<dbReference type="InterPro" id="IPR043128">
    <property type="entry name" value="Rev_trsase/Diguanyl_cyclase"/>
</dbReference>
<dbReference type="EMBL" id="BAAAEU010000006">
    <property type="protein sequence ID" value="GAA0711192.1"/>
    <property type="molecule type" value="Genomic_DNA"/>
</dbReference>
<gene>
    <name evidence="5" type="ORF">GCM10009105_12960</name>
</gene>
<evidence type="ECO:0000256" key="2">
    <source>
        <dbReference type="ARBA" id="ARBA00034247"/>
    </source>
</evidence>
<feature type="domain" description="GGDEF" evidence="4">
    <location>
        <begin position="273"/>
        <end position="406"/>
    </location>
</feature>
<dbReference type="InterPro" id="IPR029787">
    <property type="entry name" value="Nucleotide_cyclase"/>
</dbReference>
<feature type="transmembrane region" description="Helical" evidence="3">
    <location>
        <begin position="58"/>
        <end position="78"/>
    </location>
</feature>
<evidence type="ECO:0000259" key="4">
    <source>
        <dbReference type="PROSITE" id="PS50887"/>
    </source>
</evidence>
<feature type="transmembrane region" description="Helical" evidence="3">
    <location>
        <begin position="25"/>
        <end position="46"/>
    </location>
</feature>
<dbReference type="PANTHER" id="PTHR45138:SF9">
    <property type="entry name" value="DIGUANYLATE CYCLASE DGCM-RELATED"/>
    <property type="match status" value="1"/>
</dbReference>
<evidence type="ECO:0000256" key="1">
    <source>
        <dbReference type="ARBA" id="ARBA00012528"/>
    </source>
</evidence>
<reference evidence="5 6" key="1">
    <citation type="journal article" date="2019" name="Int. J. Syst. Evol. Microbiol.">
        <title>The Global Catalogue of Microorganisms (GCM) 10K type strain sequencing project: providing services to taxonomists for standard genome sequencing and annotation.</title>
        <authorList>
            <consortium name="The Broad Institute Genomics Platform"/>
            <consortium name="The Broad Institute Genome Sequencing Center for Infectious Disease"/>
            <person name="Wu L."/>
            <person name="Ma J."/>
        </authorList>
    </citation>
    <scope>NUCLEOTIDE SEQUENCE [LARGE SCALE GENOMIC DNA]</scope>
    <source>
        <strain evidence="5 6">JCM 15421</strain>
    </source>
</reference>
<keyword evidence="6" id="KW-1185">Reference proteome</keyword>
<accession>A0ABN1IEQ6</accession>
<dbReference type="InterPro" id="IPR000160">
    <property type="entry name" value="GGDEF_dom"/>
</dbReference>
<dbReference type="CDD" id="cd01949">
    <property type="entry name" value="GGDEF"/>
    <property type="match status" value="1"/>
</dbReference>
<feature type="transmembrane region" description="Helical" evidence="3">
    <location>
        <begin position="117"/>
        <end position="137"/>
    </location>
</feature>
<sequence>MVQQRLGLAHASVATSTRNRMHFDITTAMMVTSLLTFCVGASLAFASSRYPPALRSAMRVWIGGLFLQTLPLFAVAVLGTSPGAGAIIVLNTVYALAYAEMGRALHLFTGQRHHGSLSMLLVGAVALISILFTYAWPQPGWRVALTEIPIAALQFMVARSILRQPRALRPADYLTGGLFLACTVIAVSRGIVEFLGPTLIAPDLRVAMASIVFVFSAILPTIGTIGFMLMCSDHLSDDLSRLAMIDPLTGVYNRRTLVGLAEKAIGDAQRDGTSFSLLAIDVDHFKSINDDYGHDTGDEALCGVVTLMRDALRADHVLSRIGGEEFAILLPGSGEAEACLTAERVRRHVANSPLSINGYTLGLRVSIGVATFGAAVPDLSSLLRAADRALYAAKRAGRDRTMVMSRFACAPECVSPLDPQKG</sequence>
<evidence type="ECO:0000313" key="5">
    <source>
        <dbReference type="EMBL" id="GAA0711192.1"/>
    </source>
</evidence>
<dbReference type="Proteomes" id="UP001501523">
    <property type="component" value="Unassembled WGS sequence"/>
</dbReference>
<dbReference type="InterPro" id="IPR050469">
    <property type="entry name" value="Diguanylate_Cyclase"/>
</dbReference>
<dbReference type="PANTHER" id="PTHR45138">
    <property type="entry name" value="REGULATORY COMPONENTS OF SENSORY TRANSDUCTION SYSTEM"/>
    <property type="match status" value="1"/>
</dbReference>
<dbReference type="EC" id="2.7.7.65" evidence="1"/>
<dbReference type="PROSITE" id="PS50887">
    <property type="entry name" value="GGDEF"/>
    <property type="match status" value="1"/>
</dbReference>
<feature type="transmembrane region" description="Helical" evidence="3">
    <location>
        <begin position="84"/>
        <end position="105"/>
    </location>
</feature>
<feature type="transmembrane region" description="Helical" evidence="3">
    <location>
        <begin position="174"/>
        <end position="192"/>
    </location>
</feature>
<comment type="catalytic activity">
    <reaction evidence="2">
        <text>2 GTP = 3',3'-c-di-GMP + 2 diphosphate</text>
        <dbReference type="Rhea" id="RHEA:24898"/>
        <dbReference type="ChEBI" id="CHEBI:33019"/>
        <dbReference type="ChEBI" id="CHEBI:37565"/>
        <dbReference type="ChEBI" id="CHEBI:58805"/>
        <dbReference type="EC" id="2.7.7.65"/>
    </reaction>
</comment>
<feature type="transmembrane region" description="Helical" evidence="3">
    <location>
        <begin position="204"/>
        <end position="231"/>
    </location>
</feature>
<organism evidence="5 6">
    <name type="scientific">Dokdonella soli</name>
    <dbReference type="NCBI Taxonomy" id="529810"/>
    <lineage>
        <taxon>Bacteria</taxon>
        <taxon>Pseudomonadati</taxon>
        <taxon>Pseudomonadota</taxon>
        <taxon>Gammaproteobacteria</taxon>
        <taxon>Lysobacterales</taxon>
        <taxon>Rhodanobacteraceae</taxon>
        <taxon>Dokdonella</taxon>
    </lineage>
</organism>
<dbReference type="Gene3D" id="3.30.70.270">
    <property type="match status" value="1"/>
</dbReference>
<dbReference type="SUPFAM" id="SSF55073">
    <property type="entry name" value="Nucleotide cyclase"/>
    <property type="match status" value="1"/>
</dbReference>
<evidence type="ECO:0000256" key="3">
    <source>
        <dbReference type="SAM" id="Phobius"/>
    </source>
</evidence>
<comment type="caution">
    <text evidence="5">The sequence shown here is derived from an EMBL/GenBank/DDBJ whole genome shotgun (WGS) entry which is preliminary data.</text>
</comment>
<protein>
    <recommendedName>
        <fullName evidence="1">diguanylate cyclase</fullName>
        <ecNumber evidence="1">2.7.7.65</ecNumber>
    </recommendedName>
</protein>
<keyword evidence="3" id="KW-1133">Transmembrane helix</keyword>
<name>A0ABN1IEQ6_9GAMM</name>
<dbReference type="SMART" id="SM00267">
    <property type="entry name" value="GGDEF"/>
    <property type="match status" value="1"/>
</dbReference>
<proteinExistence type="predicted"/>
<feature type="transmembrane region" description="Helical" evidence="3">
    <location>
        <begin position="143"/>
        <end position="162"/>
    </location>
</feature>
<dbReference type="Pfam" id="PF00990">
    <property type="entry name" value="GGDEF"/>
    <property type="match status" value="1"/>
</dbReference>